<dbReference type="EMBL" id="LR796164">
    <property type="protein sequence ID" value="CAB4122421.1"/>
    <property type="molecule type" value="Genomic_DNA"/>
</dbReference>
<sequence>MTIAANAARLLIEQNAKIEDLKRFLDDIAWDCKQQIPHAEIRKTILAKLAKEDAK</sequence>
<reference evidence="1" key="1">
    <citation type="submission" date="2020-04" db="EMBL/GenBank/DDBJ databases">
        <authorList>
            <person name="Chiriac C."/>
            <person name="Salcher M."/>
            <person name="Ghai R."/>
            <person name="Kavagutti S V."/>
        </authorList>
    </citation>
    <scope>NUCLEOTIDE SEQUENCE</scope>
</reference>
<name>A0A6J5KL15_9CAUD</name>
<gene>
    <name evidence="1" type="ORF">UFOVP36_46</name>
</gene>
<accession>A0A6J5KL15</accession>
<evidence type="ECO:0000313" key="1">
    <source>
        <dbReference type="EMBL" id="CAB4122421.1"/>
    </source>
</evidence>
<proteinExistence type="predicted"/>
<protein>
    <submittedName>
        <fullName evidence="1">Uncharacterized protein</fullName>
    </submittedName>
</protein>
<organism evidence="1">
    <name type="scientific">uncultured Caudovirales phage</name>
    <dbReference type="NCBI Taxonomy" id="2100421"/>
    <lineage>
        <taxon>Viruses</taxon>
        <taxon>Duplodnaviria</taxon>
        <taxon>Heunggongvirae</taxon>
        <taxon>Uroviricota</taxon>
        <taxon>Caudoviricetes</taxon>
        <taxon>Peduoviridae</taxon>
        <taxon>Maltschvirus</taxon>
        <taxon>Maltschvirus maltsch</taxon>
    </lineage>
</organism>